<dbReference type="PROSITE" id="PS50005">
    <property type="entry name" value="TPR"/>
    <property type="match status" value="1"/>
</dbReference>
<dbReference type="OrthoDB" id="146908at2"/>
<dbReference type="InterPro" id="IPR019734">
    <property type="entry name" value="TPR_rpt"/>
</dbReference>
<dbReference type="EMBL" id="QYRN01000002">
    <property type="protein sequence ID" value="RIY02712.1"/>
    <property type="molecule type" value="Genomic_DNA"/>
</dbReference>
<keyword evidence="2" id="KW-0802">TPR repeat</keyword>
<organism evidence="3 4">
    <name type="scientific">Aureimonas flava</name>
    <dbReference type="NCBI Taxonomy" id="2320271"/>
    <lineage>
        <taxon>Bacteria</taxon>
        <taxon>Pseudomonadati</taxon>
        <taxon>Pseudomonadota</taxon>
        <taxon>Alphaproteobacteria</taxon>
        <taxon>Hyphomicrobiales</taxon>
        <taxon>Aurantimonadaceae</taxon>
        <taxon>Aureimonas</taxon>
    </lineage>
</organism>
<protein>
    <recommendedName>
        <fullName evidence="5">Tetratricopeptide repeat protein</fullName>
    </recommendedName>
</protein>
<evidence type="ECO:0000313" key="3">
    <source>
        <dbReference type="EMBL" id="RIY02712.1"/>
    </source>
</evidence>
<dbReference type="SUPFAM" id="SSF48452">
    <property type="entry name" value="TPR-like"/>
    <property type="match status" value="3"/>
</dbReference>
<dbReference type="Pfam" id="PF04488">
    <property type="entry name" value="Gly_transf_sug"/>
    <property type="match status" value="1"/>
</dbReference>
<feature type="repeat" description="TPR" evidence="2">
    <location>
        <begin position="441"/>
        <end position="474"/>
    </location>
</feature>
<dbReference type="InterPro" id="IPR029044">
    <property type="entry name" value="Nucleotide-diphossugar_trans"/>
</dbReference>
<name>A0A3A1WPL3_9HYPH</name>
<dbReference type="RefSeq" id="WP_119538789.1">
    <property type="nucleotide sequence ID" value="NZ_QYRN01000002.1"/>
</dbReference>
<evidence type="ECO:0000256" key="2">
    <source>
        <dbReference type="PROSITE-ProRule" id="PRU00339"/>
    </source>
</evidence>
<dbReference type="PANTHER" id="PTHR32385">
    <property type="entry name" value="MANNOSYL PHOSPHORYLINOSITOL CERAMIDE SYNTHASE"/>
    <property type="match status" value="1"/>
</dbReference>
<dbReference type="Gene3D" id="1.25.40.10">
    <property type="entry name" value="Tetratricopeptide repeat domain"/>
    <property type="match status" value="4"/>
</dbReference>
<dbReference type="GO" id="GO:0051999">
    <property type="term" value="P:mannosyl-inositol phosphorylceramide biosynthetic process"/>
    <property type="evidence" value="ECO:0007669"/>
    <property type="project" value="TreeGrafter"/>
</dbReference>
<dbReference type="Pfam" id="PF13432">
    <property type="entry name" value="TPR_16"/>
    <property type="match status" value="3"/>
</dbReference>
<proteinExistence type="predicted"/>
<dbReference type="InterPro" id="IPR051706">
    <property type="entry name" value="Glycosyltransferase_domain"/>
</dbReference>
<gene>
    <name evidence="3" type="ORF">D3218_04985</name>
</gene>
<evidence type="ECO:0008006" key="5">
    <source>
        <dbReference type="Google" id="ProtNLM"/>
    </source>
</evidence>
<reference evidence="4" key="1">
    <citation type="submission" date="2018-09" db="EMBL/GenBank/DDBJ databases">
        <authorList>
            <person name="Tuo L."/>
        </authorList>
    </citation>
    <scope>NUCLEOTIDE SEQUENCE [LARGE SCALE GENOMIC DNA]</scope>
    <source>
        <strain evidence="4">M2BS4Y-1</strain>
    </source>
</reference>
<dbReference type="InterPro" id="IPR007577">
    <property type="entry name" value="GlycoTrfase_DXD_sugar-bd_CS"/>
</dbReference>
<keyword evidence="1" id="KW-0808">Transferase</keyword>
<comment type="caution">
    <text evidence="3">The sequence shown here is derived from an EMBL/GenBank/DDBJ whole genome shotgun (WGS) entry which is preliminary data.</text>
</comment>
<keyword evidence="4" id="KW-1185">Reference proteome</keyword>
<dbReference type="SMART" id="SM00028">
    <property type="entry name" value="TPR"/>
    <property type="match status" value="11"/>
</dbReference>
<accession>A0A3A1WPL3</accession>
<dbReference type="InterPro" id="IPR011990">
    <property type="entry name" value="TPR-like_helical_dom_sf"/>
</dbReference>
<dbReference type="Proteomes" id="UP000265750">
    <property type="component" value="Unassembled WGS sequence"/>
</dbReference>
<dbReference type="GO" id="GO:0000030">
    <property type="term" value="F:mannosyltransferase activity"/>
    <property type="evidence" value="ECO:0007669"/>
    <property type="project" value="TreeGrafter"/>
</dbReference>
<evidence type="ECO:0000256" key="1">
    <source>
        <dbReference type="ARBA" id="ARBA00022679"/>
    </source>
</evidence>
<dbReference type="SUPFAM" id="SSF53448">
    <property type="entry name" value="Nucleotide-diphospho-sugar transferases"/>
    <property type="match status" value="1"/>
</dbReference>
<evidence type="ECO:0000313" key="4">
    <source>
        <dbReference type="Proteomes" id="UP000265750"/>
    </source>
</evidence>
<dbReference type="PANTHER" id="PTHR32385:SF15">
    <property type="entry name" value="INOSITOL PHOSPHOCERAMIDE MANNOSYLTRANSFERASE 1"/>
    <property type="match status" value="1"/>
</dbReference>
<sequence length="1117" mass="117567">MSAAPQTAGLRDRALAARAAGDRALALALFREAGDPWSRSDAAAELLALGRAAEAAVLAEALAAERPDFAPAHRTLGLIARARGDHAAAHGHFGAAAARDRADLWNAYDGAQALRALGRTDEADAALRALAGATPLPHALRALGDAARMRGDADGALAALRVAADLLPADPWFLLDHAEALAALGRLAEAEEALGALARRHPRFAGAPRALMRLAARRGDRAAQIDHARALACLDADAGTLDLADALLDAGQTAEAETLAARHLARRGAAPRPLRLLARAARQRGEGERALAHTRAACRLLPDAAPLRAERAADALAIGRLEEAESEARAALAIDPASPHAARTLAQVLRARGREAEALELIRALWAEGAGPAQAGFELAAALRDAGELDAAERVLESIAARPDAAPEALVELALLARRLRGGEAARDRLDAALRLDPAQPRALLCLGDLERETGRFGSAEEAYRKALRARPGFGWAHVGLALLAEARGDGAAAEAALRAAIDADPAEAHPRIVLALRLAERGEAEAARALLDTVPDTAPRAAEAALVRARIQRLAGDAAGAVTLLFQAARRWPTRPDLAVEAAEEALRLGRAREALQLLAEAEARAPGHPALLEARARHALARDDLDTAGALLAQASARDPARLWPQLTEARLQAMGGAPDQGLERFDAIARRFGDRPEIALARAELLRQIGRPDACERAFDAALAAGATPALRTAAALAAVEAGRLARAEALLSDRRAGTRADEARVGFARAQLAAARWDFDTAIREGEAAVRLQPADGWYRNRLAHASLLALEIPRAACVLAEAAALEAGANALRGKSANPSQSHYGQLLDEFRLDAEALAALRDALARPPAERGEAIAATVRAFPDHTGAAILHFIEARRGGALTAMCGAGDGGVPRTVHQFWTEPDVPADVAAFMASWRERNPGFRHRVWSGPEADAYLTAHAAPAVRAAFRRAREPAMKADLFRLALLAHEGGVWADADDRCLRPIAPLLARGAGLLAYQEDLGSLGNNWLAARPGHPVLARALREGTDAVNRGDGDILWLATGPGLLTRVLARARCGATPDEAADALVLDRSEFLDHVAIHCLAAYKASERHWSRTAFGGRPRQGGGRAA</sequence>
<dbReference type="Gene3D" id="3.90.550.20">
    <property type="match status" value="1"/>
</dbReference>
<dbReference type="AlphaFoldDB" id="A0A3A1WPL3"/>
<dbReference type="GO" id="GO:0016020">
    <property type="term" value="C:membrane"/>
    <property type="evidence" value="ECO:0007669"/>
    <property type="project" value="GOC"/>
</dbReference>